<proteinExistence type="predicted"/>
<dbReference type="KEGG" id="aviv:LF296_03195"/>
<organism evidence="1 2">
    <name type="scientific">Acinetobacter vivianii</name>
    <dbReference type="NCBI Taxonomy" id="1776742"/>
    <lineage>
        <taxon>Bacteria</taxon>
        <taxon>Pseudomonadati</taxon>
        <taxon>Pseudomonadota</taxon>
        <taxon>Gammaproteobacteria</taxon>
        <taxon>Moraxellales</taxon>
        <taxon>Moraxellaceae</taxon>
        <taxon>Acinetobacter</taxon>
    </lineage>
</organism>
<dbReference type="Proteomes" id="UP001199528">
    <property type="component" value="Chromosome"/>
</dbReference>
<accession>A0AAJ6NJZ0</accession>
<name>A0AAJ6NJZ0_9GAMM</name>
<evidence type="ECO:0000313" key="2">
    <source>
        <dbReference type="Proteomes" id="UP001199528"/>
    </source>
</evidence>
<dbReference type="AlphaFoldDB" id="A0AAJ6NJZ0"/>
<gene>
    <name evidence="1" type="ORF">LF296_03195</name>
</gene>
<sequence>MNTSIVKLKETAVSAFIVINAMKYILEENGFELVHEKVSLHLDNKKCQDGEKNYCLSYLVDRTINNLEPIMEEQEYALIPCEQSEEVLNAHKILGDLFSSKNTEITLSTGESYSLLEQDVWTFNRNFNNYWVRE</sequence>
<protein>
    <submittedName>
        <fullName evidence="1">Uncharacterized protein</fullName>
    </submittedName>
</protein>
<evidence type="ECO:0000313" key="1">
    <source>
        <dbReference type="EMBL" id="WDZ51817.1"/>
    </source>
</evidence>
<reference evidence="1" key="2">
    <citation type="submission" date="2023-02" db="EMBL/GenBank/DDBJ databases">
        <authorList>
            <person name="Huang Y."/>
            <person name="Zhang Y."/>
            <person name="Zhang T."/>
            <person name="Wang J."/>
        </authorList>
    </citation>
    <scope>NUCLEOTIDE SEQUENCE</scope>
    <source>
        <strain evidence="1">KJ-1</strain>
    </source>
</reference>
<dbReference type="EMBL" id="CP085083">
    <property type="protein sequence ID" value="WDZ51817.1"/>
    <property type="molecule type" value="Genomic_DNA"/>
</dbReference>
<reference evidence="1" key="1">
    <citation type="journal article" date="2022" name="Front Environ Sci">
        <title>Complete genome sequence analysis of a novel alkane-degrading bacterial strain, Acinetobacter vivianii KJ-1, and its diesel degradation ability.</title>
        <authorList>
            <person name="Zhang Y."/>
            <person name="Song F."/>
            <person name="Wang J."/>
            <person name="Zhao Q."/>
            <person name="Zheng L."/>
            <person name="Wang Z."/>
            <person name="Zhang X."/>
            <person name="Gao Y."/>
            <person name="Chen G."/>
            <person name="Huang Y."/>
        </authorList>
    </citation>
    <scope>NUCLEOTIDE SEQUENCE</scope>
    <source>
        <strain evidence="1">KJ-1</strain>
    </source>
</reference>
<dbReference type="RefSeq" id="WP_272655485.1">
    <property type="nucleotide sequence ID" value="NZ_CP085083.1"/>
</dbReference>